<evidence type="ECO:0000313" key="2">
    <source>
        <dbReference type="Proteomes" id="UP000243342"/>
    </source>
</evidence>
<comment type="caution">
    <text evidence="1">The sequence shown here is derived from an EMBL/GenBank/DDBJ whole genome shotgun (WGS) entry which is preliminary data.</text>
</comment>
<protein>
    <submittedName>
        <fullName evidence="1">Uncharacterized protein</fullName>
    </submittedName>
</protein>
<organism evidence="1 2">
    <name type="scientific">Mangrovactinospora gilvigrisea</name>
    <dbReference type="NCBI Taxonomy" id="1428644"/>
    <lineage>
        <taxon>Bacteria</taxon>
        <taxon>Bacillati</taxon>
        <taxon>Actinomycetota</taxon>
        <taxon>Actinomycetes</taxon>
        <taxon>Kitasatosporales</taxon>
        <taxon>Streptomycetaceae</taxon>
        <taxon>Mangrovactinospora</taxon>
    </lineage>
</organism>
<sequence>MTETAPGFALAVPNGWKRSVTDGGSTVDYSQPGSAEAGLDVTVIGDGSFSDETSALHTAQTMANNSTGHGGGKLVGAVTANTVLGMPGAWFELTATDTKSKKRYCAFQEFLIDPAGQEWALYSSDDATAAGIKRTHDRFQTLVKSFRLSANYY</sequence>
<reference evidence="1 2" key="1">
    <citation type="submission" date="2016-10" db="EMBL/GenBank/DDBJ databases">
        <title>Genome sequence of Streptomyces gilvigriseus MUSC 26.</title>
        <authorList>
            <person name="Lee L.-H."/>
            <person name="Ser H.-L."/>
        </authorList>
    </citation>
    <scope>NUCLEOTIDE SEQUENCE [LARGE SCALE GENOMIC DNA]</scope>
    <source>
        <strain evidence="1 2">MUSC 26</strain>
    </source>
</reference>
<dbReference type="Proteomes" id="UP000243342">
    <property type="component" value="Unassembled WGS sequence"/>
</dbReference>
<gene>
    <name evidence="1" type="ORF">BIV57_07930</name>
</gene>
<accession>A0A1J7BH61</accession>
<name>A0A1J7BH61_9ACTN</name>
<dbReference type="EMBL" id="MLCF01000034">
    <property type="protein sequence ID" value="OIV38035.1"/>
    <property type="molecule type" value="Genomic_DNA"/>
</dbReference>
<evidence type="ECO:0000313" key="1">
    <source>
        <dbReference type="EMBL" id="OIV38035.1"/>
    </source>
</evidence>
<proteinExistence type="predicted"/>
<dbReference type="AlphaFoldDB" id="A0A1J7BH61"/>
<keyword evidence="2" id="KW-1185">Reference proteome</keyword>